<proteinExistence type="predicted"/>
<sequence length="259" mass="30748">MAPHKSEDLKLSAVKHYLKIKNQKETCRIFGCSERSLMRWVDKFKNTKSVKRKTRKYVAYKVKKEYVKFIKKEIKKAKTITMNDLLQKLKEKYPDVKLSKMQIYRVVKDNNITLKQTKVRHEPKTRYKKPIDINKQIDEFYKTIKKHKLDDIISIDETSLNAYEVRKHCYETIGKRCVIKTHSQEVFKKYTGIFAISTKGVIGYEIYDKGGIDSVRLVNFLNKFIVKKYKNKLIVLDNASSHRNKNVKDVIQKDNKLLY</sequence>
<evidence type="ECO:0000259" key="2">
    <source>
        <dbReference type="Pfam" id="PF13518"/>
    </source>
</evidence>
<evidence type="ECO:0000259" key="1">
    <source>
        <dbReference type="Pfam" id="PF13358"/>
    </source>
</evidence>
<feature type="domain" description="Tc1-like transposase DDE" evidence="1">
    <location>
        <begin position="152"/>
        <end position="254"/>
    </location>
</feature>
<dbReference type="EMBL" id="MN740877">
    <property type="protein sequence ID" value="QHU16146.1"/>
    <property type="molecule type" value="Genomic_DNA"/>
</dbReference>
<dbReference type="AlphaFoldDB" id="A0A6C0KG78"/>
<evidence type="ECO:0000313" key="3">
    <source>
        <dbReference type="EMBL" id="QHU16146.1"/>
    </source>
</evidence>
<feature type="domain" description="Insertion element IS150 protein InsJ-like helix-turn-helix" evidence="2">
    <location>
        <begin position="10"/>
        <end position="46"/>
    </location>
</feature>
<protein>
    <submittedName>
        <fullName evidence="3">Uncharacterized protein</fullName>
    </submittedName>
</protein>
<reference evidence="3" key="1">
    <citation type="journal article" date="2020" name="Nature">
        <title>Giant virus diversity and host interactions through global metagenomics.</title>
        <authorList>
            <person name="Schulz F."/>
            <person name="Roux S."/>
            <person name="Paez-Espino D."/>
            <person name="Jungbluth S."/>
            <person name="Walsh D.A."/>
            <person name="Denef V.J."/>
            <person name="McMahon K.D."/>
            <person name="Konstantinidis K.T."/>
            <person name="Eloe-Fadrosh E.A."/>
            <person name="Kyrpides N.C."/>
            <person name="Woyke T."/>
        </authorList>
    </citation>
    <scope>NUCLEOTIDE SEQUENCE</scope>
    <source>
        <strain evidence="3">GVMAG-S-3300011013-78</strain>
    </source>
</reference>
<name>A0A6C0KG78_9ZZZZ</name>
<dbReference type="Pfam" id="PF13358">
    <property type="entry name" value="DDE_3"/>
    <property type="match status" value="1"/>
</dbReference>
<dbReference type="InterPro" id="IPR009057">
    <property type="entry name" value="Homeodomain-like_sf"/>
</dbReference>
<dbReference type="SUPFAM" id="SSF46689">
    <property type="entry name" value="Homeodomain-like"/>
    <property type="match status" value="1"/>
</dbReference>
<dbReference type="GO" id="GO:0003676">
    <property type="term" value="F:nucleic acid binding"/>
    <property type="evidence" value="ECO:0007669"/>
    <property type="project" value="InterPro"/>
</dbReference>
<dbReference type="InterPro" id="IPR036397">
    <property type="entry name" value="RNaseH_sf"/>
</dbReference>
<dbReference type="Pfam" id="PF13518">
    <property type="entry name" value="HTH_28"/>
    <property type="match status" value="1"/>
</dbReference>
<accession>A0A6C0KG78</accession>
<dbReference type="InterPro" id="IPR038717">
    <property type="entry name" value="Tc1-like_DDE_dom"/>
</dbReference>
<organism evidence="3">
    <name type="scientific">viral metagenome</name>
    <dbReference type="NCBI Taxonomy" id="1070528"/>
    <lineage>
        <taxon>unclassified sequences</taxon>
        <taxon>metagenomes</taxon>
        <taxon>organismal metagenomes</taxon>
    </lineage>
</organism>
<dbReference type="InterPro" id="IPR055247">
    <property type="entry name" value="InsJ-like_HTH"/>
</dbReference>
<dbReference type="Gene3D" id="3.30.420.10">
    <property type="entry name" value="Ribonuclease H-like superfamily/Ribonuclease H"/>
    <property type="match status" value="1"/>
</dbReference>